<reference evidence="1 2" key="1">
    <citation type="submission" date="2017-10" db="EMBL/GenBank/DDBJ databases">
        <authorList>
            <person name="Banno H."/>
            <person name="Chua N.-H."/>
        </authorList>
    </citation>
    <scope>NUCLEOTIDE SEQUENCE [LARGE SCALE GENOMIC DNA]</scope>
    <source>
        <strain evidence="1">Vibrio tapetis CECT4600</strain>
    </source>
</reference>
<evidence type="ECO:0000313" key="1">
    <source>
        <dbReference type="EMBL" id="SON52049.1"/>
    </source>
</evidence>
<organism evidence="1 2">
    <name type="scientific">Vibrio tapetis subsp. tapetis</name>
    <dbReference type="NCBI Taxonomy" id="1671868"/>
    <lineage>
        <taxon>Bacteria</taxon>
        <taxon>Pseudomonadati</taxon>
        <taxon>Pseudomonadota</taxon>
        <taxon>Gammaproteobacteria</taxon>
        <taxon>Vibrionales</taxon>
        <taxon>Vibrionaceae</taxon>
        <taxon>Vibrio</taxon>
    </lineage>
</organism>
<dbReference type="EMBL" id="LT960612">
    <property type="protein sequence ID" value="SON52049.1"/>
    <property type="molecule type" value="Genomic_DNA"/>
</dbReference>
<dbReference type="AlphaFoldDB" id="A0A2N8ZJG5"/>
<keyword evidence="2" id="KW-1185">Reference proteome</keyword>
<name>A0A2N8ZJG5_9VIBR</name>
<evidence type="ECO:0000313" key="2">
    <source>
        <dbReference type="Proteomes" id="UP000235828"/>
    </source>
</evidence>
<dbReference type="Proteomes" id="UP000235828">
    <property type="component" value="Chromosome B"/>
</dbReference>
<protein>
    <submittedName>
        <fullName evidence="1">Uncharacterized protein</fullName>
    </submittedName>
</protein>
<gene>
    <name evidence="1" type="ORF">VTAP4600_B0438</name>
</gene>
<proteinExistence type="predicted"/>
<dbReference type="KEGG" id="vta:B0438"/>
<accession>A0A2N8ZJG5</accession>
<sequence length="79" mass="8776">MANRASSIETTKGTSIANIEKSACCETKGKLKYQLNVLQRYKKAPIEQIRVSGRPKTGIRTLLTLAYTNIRFTNLNGDS</sequence>